<dbReference type="Proteomes" id="UP000814176">
    <property type="component" value="Unassembled WGS sequence"/>
</dbReference>
<accession>A0A4Y9Z3A6</accession>
<name>A0A4Y9Z3A6_9APHY</name>
<dbReference type="GeneID" id="72009466"/>
<dbReference type="RefSeq" id="XP_047778023.1">
    <property type="nucleotide sequence ID" value="XM_047928734.1"/>
</dbReference>
<dbReference type="InterPro" id="IPR046670">
    <property type="entry name" value="DUF6540"/>
</dbReference>
<dbReference type="Pfam" id="PF20174">
    <property type="entry name" value="DUF6540"/>
    <property type="match status" value="1"/>
</dbReference>
<proteinExistence type="predicted"/>
<dbReference type="EMBL" id="JADCUA010000012">
    <property type="protein sequence ID" value="KAH9835646.1"/>
    <property type="molecule type" value="Genomic_DNA"/>
</dbReference>
<comment type="caution">
    <text evidence="2">The sequence shown here is derived from an EMBL/GenBank/DDBJ whole genome shotgun (WGS) entry which is preliminary data.</text>
</comment>
<reference evidence="2 3" key="1">
    <citation type="submission" date="2019-01" db="EMBL/GenBank/DDBJ databases">
        <title>Genome sequencing of the rare red list fungi Fomitopsis rosea.</title>
        <authorList>
            <person name="Buettner E."/>
            <person name="Kellner H."/>
        </authorList>
    </citation>
    <scope>NUCLEOTIDE SEQUENCE [LARGE SCALE GENOMIC DNA]</scope>
    <source>
        <strain evidence="2 3">DSM 105464</strain>
    </source>
</reference>
<dbReference type="AlphaFoldDB" id="A0A4Y9Z3A6"/>
<organism evidence="2 3">
    <name type="scientific">Rhodofomes roseus</name>
    <dbReference type="NCBI Taxonomy" id="34475"/>
    <lineage>
        <taxon>Eukaryota</taxon>
        <taxon>Fungi</taxon>
        <taxon>Dikarya</taxon>
        <taxon>Basidiomycota</taxon>
        <taxon>Agaricomycotina</taxon>
        <taxon>Agaricomycetes</taxon>
        <taxon>Polyporales</taxon>
        <taxon>Rhodofomes</taxon>
    </lineage>
</organism>
<dbReference type="OrthoDB" id="37659at2759"/>
<protein>
    <submittedName>
        <fullName evidence="2">Uncharacterized protein</fullName>
    </submittedName>
</protein>
<evidence type="ECO:0000313" key="4">
    <source>
        <dbReference type="Proteomes" id="UP000814176"/>
    </source>
</evidence>
<gene>
    <name evidence="1" type="ORF">C8Q71DRAFT_89583</name>
    <name evidence="2" type="ORF">EVJ58_g1045</name>
</gene>
<evidence type="ECO:0000313" key="2">
    <source>
        <dbReference type="EMBL" id="TFY68353.1"/>
    </source>
</evidence>
<dbReference type="Proteomes" id="UP000298390">
    <property type="component" value="Unassembled WGS sequence"/>
</dbReference>
<evidence type="ECO:0000313" key="3">
    <source>
        <dbReference type="Proteomes" id="UP000298390"/>
    </source>
</evidence>
<reference evidence="1 4" key="2">
    <citation type="journal article" date="2021" name="Environ. Microbiol.">
        <title>Gene family expansions and transcriptome signatures uncover fungal adaptations to wood decay.</title>
        <authorList>
            <person name="Hage H."/>
            <person name="Miyauchi S."/>
            <person name="Viragh M."/>
            <person name="Drula E."/>
            <person name="Min B."/>
            <person name="Chaduli D."/>
            <person name="Navarro D."/>
            <person name="Favel A."/>
            <person name="Norest M."/>
            <person name="Lesage-Meessen L."/>
            <person name="Balint B."/>
            <person name="Merenyi Z."/>
            <person name="de Eugenio L."/>
            <person name="Morin E."/>
            <person name="Martinez A.T."/>
            <person name="Baldrian P."/>
            <person name="Stursova M."/>
            <person name="Martinez M.J."/>
            <person name="Novotny C."/>
            <person name="Magnuson J.K."/>
            <person name="Spatafora J.W."/>
            <person name="Maurice S."/>
            <person name="Pangilinan J."/>
            <person name="Andreopoulos W."/>
            <person name="LaButti K."/>
            <person name="Hundley H."/>
            <person name="Na H."/>
            <person name="Kuo A."/>
            <person name="Barry K."/>
            <person name="Lipzen A."/>
            <person name="Henrissat B."/>
            <person name="Riley R."/>
            <person name="Ahrendt S."/>
            <person name="Nagy L.G."/>
            <person name="Grigoriev I.V."/>
            <person name="Martin F."/>
            <person name="Rosso M.N."/>
        </authorList>
    </citation>
    <scope>NUCLEOTIDE SEQUENCE [LARGE SCALE GENOMIC DNA]</scope>
    <source>
        <strain evidence="1 4">CIRM-BRFM 1785</strain>
    </source>
</reference>
<keyword evidence="4" id="KW-1185">Reference proteome</keyword>
<dbReference type="EMBL" id="SEKV01000032">
    <property type="protein sequence ID" value="TFY68353.1"/>
    <property type="molecule type" value="Genomic_DNA"/>
</dbReference>
<sequence length="148" mass="16850">MAETDVYVLKITQSWRGKDSTGKVLPLHWAITVKTDGTEGDPTGNIYNAAGNIDTFSYEVIHDVPLTNANWRGDLPVATINKEDLPKVEEIFADVPTVRHDYKWNCQNWVWAALRELRSNGFTIRTLTWDSLRANMDDLLEAWENGDI</sequence>
<evidence type="ECO:0000313" key="1">
    <source>
        <dbReference type="EMBL" id="KAH9835646.1"/>
    </source>
</evidence>